<dbReference type="Proteomes" id="UP000800235">
    <property type="component" value="Unassembled WGS sequence"/>
</dbReference>
<accession>A0A9P4NIG8</accession>
<gene>
    <name evidence="2" type="ORF">EJ08DRAFT_479218</name>
</gene>
<name>A0A9P4NIG8_9PEZI</name>
<organism evidence="2 3">
    <name type="scientific">Tothia fuscella</name>
    <dbReference type="NCBI Taxonomy" id="1048955"/>
    <lineage>
        <taxon>Eukaryota</taxon>
        <taxon>Fungi</taxon>
        <taxon>Dikarya</taxon>
        <taxon>Ascomycota</taxon>
        <taxon>Pezizomycotina</taxon>
        <taxon>Dothideomycetes</taxon>
        <taxon>Pleosporomycetidae</taxon>
        <taxon>Venturiales</taxon>
        <taxon>Cylindrosympodiaceae</taxon>
        <taxon>Tothia</taxon>
    </lineage>
</organism>
<evidence type="ECO:0000313" key="2">
    <source>
        <dbReference type="EMBL" id="KAF2422432.1"/>
    </source>
</evidence>
<feature type="compositionally biased region" description="Polar residues" evidence="1">
    <location>
        <begin position="11"/>
        <end position="23"/>
    </location>
</feature>
<evidence type="ECO:0000256" key="1">
    <source>
        <dbReference type="SAM" id="MobiDB-lite"/>
    </source>
</evidence>
<comment type="caution">
    <text evidence="2">The sequence shown here is derived from an EMBL/GenBank/DDBJ whole genome shotgun (WGS) entry which is preliminary data.</text>
</comment>
<feature type="region of interest" description="Disordered" evidence="1">
    <location>
        <begin position="1"/>
        <end position="23"/>
    </location>
</feature>
<proteinExistence type="predicted"/>
<dbReference type="AlphaFoldDB" id="A0A9P4NIG8"/>
<sequence length="207" mass="23553">MAGDDALDQCGSPSAELTISNDYESPQAVTSKGMKMNGDTQSVSSTCRFLELPGELRNRVYDLALDWNNIYGPIATHNTINNDIAIQEIRNLARQQIRSRNQFQRNFEEVRSSFTHECRAPTILLLNKQITAEALPLLRKKPLVFRHCPGPASYHGLCLKEIHSRGADLDKNFRFMTDATLNQVRELHFIIKTPRVLSLQPKFQLRT</sequence>
<reference evidence="2" key="1">
    <citation type="journal article" date="2020" name="Stud. Mycol.">
        <title>101 Dothideomycetes genomes: a test case for predicting lifestyles and emergence of pathogens.</title>
        <authorList>
            <person name="Haridas S."/>
            <person name="Albert R."/>
            <person name="Binder M."/>
            <person name="Bloem J."/>
            <person name="Labutti K."/>
            <person name="Salamov A."/>
            <person name="Andreopoulos B."/>
            <person name="Baker S."/>
            <person name="Barry K."/>
            <person name="Bills G."/>
            <person name="Bluhm B."/>
            <person name="Cannon C."/>
            <person name="Castanera R."/>
            <person name="Culley D."/>
            <person name="Daum C."/>
            <person name="Ezra D."/>
            <person name="Gonzalez J."/>
            <person name="Henrissat B."/>
            <person name="Kuo A."/>
            <person name="Liang C."/>
            <person name="Lipzen A."/>
            <person name="Lutzoni F."/>
            <person name="Magnuson J."/>
            <person name="Mondo S."/>
            <person name="Nolan M."/>
            <person name="Ohm R."/>
            <person name="Pangilinan J."/>
            <person name="Park H.-J."/>
            <person name="Ramirez L."/>
            <person name="Alfaro M."/>
            <person name="Sun H."/>
            <person name="Tritt A."/>
            <person name="Yoshinaga Y."/>
            <person name="Zwiers L.-H."/>
            <person name="Turgeon B."/>
            <person name="Goodwin S."/>
            <person name="Spatafora J."/>
            <person name="Crous P."/>
            <person name="Grigoriev I."/>
        </authorList>
    </citation>
    <scope>NUCLEOTIDE SEQUENCE</scope>
    <source>
        <strain evidence="2">CBS 130266</strain>
    </source>
</reference>
<protein>
    <submittedName>
        <fullName evidence="2">Uncharacterized protein</fullName>
    </submittedName>
</protein>
<dbReference type="EMBL" id="MU007090">
    <property type="protein sequence ID" value="KAF2422432.1"/>
    <property type="molecule type" value="Genomic_DNA"/>
</dbReference>
<keyword evidence="3" id="KW-1185">Reference proteome</keyword>
<evidence type="ECO:0000313" key="3">
    <source>
        <dbReference type="Proteomes" id="UP000800235"/>
    </source>
</evidence>
<dbReference type="OrthoDB" id="3510794at2759"/>